<organism evidence="2">
    <name type="scientific">marine metagenome</name>
    <dbReference type="NCBI Taxonomy" id="408172"/>
    <lineage>
        <taxon>unclassified sequences</taxon>
        <taxon>metagenomes</taxon>
        <taxon>ecological metagenomes</taxon>
    </lineage>
</organism>
<feature type="region of interest" description="Disordered" evidence="1">
    <location>
        <begin position="25"/>
        <end position="50"/>
    </location>
</feature>
<dbReference type="Gene3D" id="2.40.50.100">
    <property type="match status" value="1"/>
</dbReference>
<proteinExistence type="predicted"/>
<evidence type="ECO:0000256" key="1">
    <source>
        <dbReference type="SAM" id="MobiDB-lite"/>
    </source>
</evidence>
<evidence type="ECO:0000313" key="2">
    <source>
        <dbReference type="EMBL" id="SVE22692.1"/>
    </source>
</evidence>
<gene>
    <name evidence="2" type="ORF">METZ01_LOCUS475546</name>
</gene>
<dbReference type="AlphaFoldDB" id="A0A383BS04"/>
<name>A0A383BS04_9ZZZZ</name>
<feature type="non-terminal residue" evidence="2">
    <location>
        <position position="122"/>
    </location>
</feature>
<accession>A0A383BS04</accession>
<feature type="compositionally biased region" description="Gly residues" evidence="1">
    <location>
        <begin position="35"/>
        <end position="47"/>
    </location>
</feature>
<reference evidence="2" key="1">
    <citation type="submission" date="2018-05" db="EMBL/GenBank/DDBJ databases">
        <authorList>
            <person name="Lanie J.A."/>
            <person name="Ng W.-L."/>
            <person name="Kazmierczak K.M."/>
            <person name="Andrzejewski T.M."/>
            <person name="Davidsen T.M."/>
            <person name="Wayne K.J."/>
            <person name="Tettelin H."/>
            <person name="Glass J.I."/>
            <person name="Rusch D."/>
            <person name="Podicherti R."/>
            <person name="Tsui H.-C.T."/>
            <person name="Winkler M.E."/>
        </authorList>
    </citation>
    <scope>NUCLEOTIDE SEQUENCE</scope>
</reference>
<dbReference type="PROSITE" id="PS51257">
    <property type="entry name" value="PROKAR_LIPOPROTEIN"/>
    <property type="match status" value="1"/>
</dbReference>
<dbReference type="EMBL" id="UINC01202742">
    <property type="protein sequence ID" value="SVE22692.1"/>
    <property type="molecule type" value="Genomic_DNA"/>
</dbReference>
<protein>
    <submittedName>
        <fullName evidence="2">Uncharacterized protein</fullName>
    </submittedName>
</protein>
<dbReference type="SUPFAM" id="SSF111369">
    <property type="entry name" value="HlyD-like secretion proteins"/>
    <property type="match status" value="1"/>
</dbReference>
<sequence length="122" mass="13150">MRHKSIGLALLLPFLFLAACSGGEEPEAARNNSTRGGGGPGRGGRSGSGEVRAVSVRAYLATTQPISTYIVSNTTVESIRRVTIHAKLNALVEEILVEEGTPVRAGEMLLRLEDREVRNEYE</sequence>